<gene>
    <name evidence="1" type="ORF">BURPS1710A_A3055</name>
</gene>
<dbReference type="EMBL" id="CM000833">
    <property type="protein sequence ID" value="EET05888.1"/>
    <property type="molecule type" value="Genomic_DNA"/>
</dbReference>
<dbReference type="RefSeq" id="WP_004525432.1">
    <property type="nucleotide sequence ID" value="NZ_CM000833.1"/>
</dbReference>
<dbReference type="AlphaFoldDB" id="A0A0E1VY98"/>
<accession>A0A0E1VY98</accession>
<protein>
    <submittedName>
        <fullName evidence="1">Uncharacterized protein</fullName>
    </submittedName>
</protein>
<evidence type="ECO:0000313" key="1">
    <source>
        <dbReference type="EMBL" id="EET05888.1"/>
    </source>
</evidence>
<dbReference type="Proteomes" id="UP000001812">
    <property type="component" value="Chromosome II"/>
</dbReference>
<reference evidence="1" key="1">
    <citation type="submission" date="2009-05" db="EMBL/GenBank/DDBJ databases">
        <authorList>
            <person name="Harkins D.M."/>
            <person name="DeShazer D."/>
            <person name="Woods D.E."/>
            <person name="Brinkac L.M."/>
            <person name="Brown K.A."/>
            <person name="Hung G.C."/>
            <person name="Tuanyok A."/>
            <person name="Zhang B."/>
            <person name="Nierman W.C."/>
        </authorList>
    </citation>
    <scope>NUCLEOTIDE SEQUENCE [LARGE SCALE GENOMIC DNA]</scope>
    <source>
        <strain evidence="1">1710a</strain>
    </source>
</reference>
<organism evidence="1">
    <name type="scientific">Burkholderia pseudomallei 1710a</name>
    <dbReference type="NCBI Taxonomy" id="320371"/>
    <lineage>
        <taxon>Bacteria</taxon>
        <taxon>Pseudomonadati</taxon>
        <taxon>Pseudomonadota</taxon>
        <taxon>Betaproteobacteria</taxon>
        <taxon>Burkholderiales</taxon>
        <taxon>Burkholderiaceae</taxon>
        <taxon>Burkholderia</taxon>
        <taxon>pseudomallei group</taxon>
    </lineage>
</organism>
<sequence>MYPWIWLWAPNFYFPLSGGVDQTIQPDLFDAINSRAGNGEIERKAFQVASYGRQLGLIIEVLLDMAKKQEALSPEAKQSMERLEAIQGEIEQIKREAPTSIAADLAARLLQLKTQNPAEFVRLRAQLLGIVKDGA</sequence>
<name>A0A0E1VY98_BURPE</name>
<dbReference type="HOGENOM" id="CLU_1874437_0_0_4"/>
<proteinExistence type="predicted"/>